<gene>
    <name evidence="2" type="ORF">PgNI_10131</name>
</gene>
<sequence length="101" mass="12120">MLRLEYTLHKETRDLMRWPVSYMPIHLSNIKMNQFLNQDLIETVKSLYWLFGTEKGATSFVKANLLDSIFDRILDFDFPRKLEYFREITQRGLELEVNDTA</sequence>
<keyword evidence="1" id="KW-1185">Reference proteome</keyword>
<proteinExistence type="predicted"/>
<organism evidence="1 2">
    <name type="scientific">Pyricularia grisea</name>
    <name type="common">Crabgrass-specific blast fungus</name>
    <name type="synonym">Magnaporthe grisea</name>
    <dbReference type="NCBI Taxonomy" id="148305"/>
    <lineage>
        <taxon>Eukaryota</taxon>
        <taxon>Fungi</taxon>
        <taxon>Dikarya</taxon>
        <taxon>Ascomycota</taxon>
        <taxon>Pezizomycotina</taxon>
        <taxon>Sordariomycetes</taxon>
        <taxon>Sordariomycetidae</taxon>
        <taxon>Magnaporthales</taxon>
        <taxon>Pyriculariaceae</taxon>
        <taxon>Pyricularia</taxon>
    </lineage>
</organism>
<evidence type="ECO:0000313" key="2">
    <source>
        <dbReference type="RefSeq" id="XP_030980442.1"/>
    </source>
</evidence>
<dbReference type="RefSeq" id="XP_030980442.1">
    <property type="nucleotide sequence ID" value="XM_031130107.1"/>
</dbReference>
<name>A0A6P8AZX2_PYRGI</name>
<reference evidence="2" key="3">
    <citation type="submission" date="2025-08" db="UniProtKB">
        <authorList>
            <consortium name="RefSeq"/>
        </authorList>
    </citation>
    <scope>IDENTIFICATION</scope>
    <source>
        <strain evidence="2">NI907</strain>
    </source>
</reference>
<dbReference type="KEGG" id="pgri:PgNI_10131"/>
<reference evidence="1 2" key="1">
    <citation type="journal article" date="2019" name="Mol. Biol. Evol.">
        <title>Blast fungal genomes show frequent chromosomal changes, gene gains and losses, and effector gene turnover.</title>
        <authorList>
            <person name="Gomez Luciano L.B."/>
            <person name="Jason Tsai I."/>
            <person name="Chuma I."/>
            <person name="Tosa Y."/>
            <person name="Chen Y.H."/>
            <person name="Li J.Y."/>
            <person name="Li M.Y."/>
            <person name="Jade Lu M.Y."/>
            <person name="Nakayashiki H."/>
            <person name="Li W.H."/>
        </authorList>
    </citation>
    <scope>NUCLEOTIDE SEQUENCE [LARGE SCALE GENOMIC DNA]</scope>
    <source>
        <strain evidence="1 2">NI907</strain>
    </source>
</reference>
<dbReference type="Proteomes" id="UP000515153">
    <property type="component" value="Chromosome VII"/>
</dbReference>
<dbReference type="AlphaFoldDB" id="A0A6P8AZX2"/>
<protein>
    <submittedName>
        <fullName evidence="2">Uncharacterized protein</fullName>
    </submittedName>
</protein>
<reference evidence="2" key="2">
    <citation type="submission" date="2019-10" db="EMBL/GenBank/DDBJ databases">
        <authorList>
            <consortium name="NCBI Genome Project"/>
        </authorList>
    </citation>
    <scope>NUCLEOTIDE SEQUENCE</scope>
    <source>
        <strain evidence="2">NI907</strain>
    </source>
</reference>
<evidence type="ECO:0000313" key="1">
    <source>
        <dbReference type="Proteomes" id="UP000515153"/>
    </source>
</evidence>
<dbReference type="GeneID" id="41965015"/>
<accession>A0A6P8AZX2</accession>